<evidence type="ECO:0000256" key="1">
    <source>
        <dbReference type="SAM" id="Phobius"/>
    </source>
</evidence>
<evidence type="ECO:0000313" key="2">
    <source>
        <dbReference type="EMBL" id="KAK8405271.1"/>
    </source>
</evidence>
<sequence>MWRATQQLLTCGTCWRLAASTPTGLALPDWQVAVRMESSLLRHVWVVFSYALPLMTMTGLGLAGFGHGGVSSDPP</sequence>
<feature type="transmembrane region" description="Helical" evidence="1">
    <location>
        <begin position="44"/>
        <end position="65"/>
    </location>
</feature>
<keyword evidence="3" id="KW-1185">Reference proteome</keyword>
<organism evidence="2 3">
    <name type="scientific">Scylla paramamosain</name>
    <name type="common">Mud crab</name>
    <dbReference type="NCBI Taxonomy" id="85552"/>
    <lineage>
        <taxon>Eukaryota</taxon>
        <taxon>Metazoa</taxon>
        <taxon>Ecdysozoa</taxon>
        <taxon>Arthropoda</taxon>
        <taxon>Crustacea</taxon>
        <taxon>Multicrustacea</taxon>
        <taxon>Malacostraca</taxon>
        <taxon>Eumalacostraca</taxon>
        <taxon>Eucarida</taxon>
        <taxon>Decapoda</taxon>
        <taxon>Pleocyemata</taxon>
        <taxon>Brachyura</taxon>
        <taxon>Eubrachyura</taxon>
        <taxon>Portunoidea</taxon>
        <taxon>Portunidae</taxon>
        <taxon>Portuninae</taxon>
        <taxon>Scylla</taxon>
    </lineage>
</organism>
<dbReference type="Proteomes" id="UP001487740">
    <property type="component" value="Unassembled WGS sequence"/>
</dbReference>
<reference evidence="2 3" key="1">
    <citation type="submission" date="2023-03" db="EMBL/GenBank/DDBJ databases">
        <title>High-quality genome of Scylla paramamosain provides insights in environmental adaptation.</title>
        <authorList>
            <person name="Zhang L."/>
        </authorList>
    </citation>
    <scope>NUCLEOTIDE SEQUENCE [LARGE SCALE GENOMIC DNA]</scope>
    <source>
        <strain evidence="2">LZ_2023a</strain>
        <tissue evidence="2">Muscle</tissue>
    </source>
</reference>
<proteinExistence type="predicted"/>
<protein>
    <submittedName>
        <fullName evidence="2">Uncharacterized protein</fullName>
    </submittedName>
</protein>
<gene>
    <name evidence="2" type="ORF">O3P69_001682</name>
</gene>
<dbReference type="AlphaFoldDB" id="A0AAW0UZC5"/>
<keyword evidence="1" id="KW-1133">Transmembrane helix</keyword>
<evidence type="ECO:0000313" key="3">
    <source>
        <dbReference type="Proteomes" id="UP001487740"/>
    </source>
</evidence>
<comment type="caution">
    <text evidence="2">The sequence shown here is derived from an EMBL/GenBank/DDBJ whole genome shotgun (WGS) entry which is preliminary data.</text>
</comment>
<accession>A0AAW0UZC5</accession>
<name>A0AAW0UZC5_SCYPA</name>
<dbReference type="EMBL" id="JARAKH010000003">
    <property type="protein sequence ID" value="KAK8405271.1"/>
    <property type="molecule type" value="Genomic_DNA"/>
</dbReference>
<keyword evidence="1" id="KW-0472">Membrane</keyword>
<keyword evidence="1" id="KW-0812">Transmembrane</keyword>